<comment type="caution">
    <text evidence="3">The sequence shown here is derived from an EMBL/GenBank/DDBJ whole genome shotgun (WGS) entry which is preliminary data.</text>
</comment>
<dbReference type="InterPro" id="IPR036339">
    <property type="entry name" value="PUB-like_dom_sf"/>
</dbReference>
<feature type="transmembrane region" description="Helical" evidence="2">
    <location>
        <begin position="544"/>
        <end position="566"/>
    </location>
</feature>
<evidence type="ECO:0000256" key="2">
    <source>
        <dbReference type="SAM" id="Phobius"/>
    </source>
</evidence>
<sequence length="615" mass="67020">MLGMGRCMAHWSTRCSRDWCAALPSKFPFEAFGFELLWRRTFVPLPAVAMEVQLPTTQSLEARLSRPLGRGPGKTTPPVAVRGQDGAAVPLAAPEGLAAGATTVAAALAIRSKVRRRAQGAKSGRHFVAAAATPGAVSAPTALQGPHREVEDGEAKVTPSLGEKWQKHEELMDKGFARLSGVQASGLLDQCIRISERVLGKVMESADWKYRQLDMEKPKVAGILATPGILEIFHGAGWVEEGDWLVLPEGTPFELAQRAVEGLQREQRRRATVQSTAQNPNERRFNPWDGKVYTFKELEKCLERADLTLAEIQEHWSHRCRPIAKKEGAAIGGPEVPVASEPQVEAWQQMWKIQSMNRMWTSADVAHVHAISGAIYFVLGAGVLLYTCASDIMTLNGNSWAPTLPMEVKLLALFAGVLNALSGLQPSLLGSRSDVLKVLGFGSRGDVKTGGFLNAAAFYLVLAYQTARAVWPELAIADPLVGGLTLLLVAHQAFILNSWVQSGHLHRVDAFLVPGIFDLPVSLHLLAGSQVRRDAVGTSLRSRFFFSGNFAVAWACAMVTLVLSLYERRVISLELRGLLMLAFPAVVFLTVFLRALALLPQGLDENLWLLLTLNP</sequence>
<feature type="transmembrane region" description="Helical" evidence="2">
    <location>
        <begin position="449"/>
        <end position="467"/>
    </location>
</feature>
<dbReference type="OrthoDB" id="417037at2759"/>
<dbReference type="EMBL" id="LSRX01000285">
    <property type="protein sequence ID" value="OLQ01640.1"/>
    <property type="molecule type" value="Genomic_DNA"/>
</dbReference>
<keyword evidence="4" id="KW-1185">Reference proteome</keyword>
<feature type="transmembrane region" description="Helical" evidence="2">
    <location>
        <begin position="366"/>
        <end position="389"/>
    </location>
</feature>
<feature type="transmembrane region" description="Helical" evidence="2">
    <location>
        <begin position="410"/>
        <end position="429"/>
    </location>
</feature>
<proteinExistence type="predicted"/>
<dbReference type="SUPFAM" id="SSF143503">
    <property type="entry name" value="PUG domain-like"/>
    <property type="match status" value="1"/>
</dbReference>
<keyword evidence="2" id="KW-0472">Membrane</keyword>
<dbReference type="AlphaFoldDB" id="A0A1Q9E2J9"/>
<protein>
    <submittedName>
        <fullName evidence="3">Uncharacterized protein</fullName>
    </submittedName>
</protein>
<accession>A0A1Q9E2J9</accession>
<feature type="region of interest" description="Disordered" evidence="1">
    <location>
        <begin position="138"/>
        <end position="159"/>
    </location>
</feature>
<feature type="compositionally biased region" description="Basic and acidic residues" evidence="1">
    <location>
        <begin position="146"/>
        <end position="155"/>
    </location>
</feature>
<keyword evidence="2" id="KW-1133">Transmembrane helix</keyword>
<evidence type="ECO:0000313" key="3">
    <source>
        <dbReference type="EMBL" id="OLQ01640.1"/>
    </source>
</evidence>
<gene>
    <name evidence="3" type="ORF">AK812_SmicGene15604</name>
</gene>
<reference evidence="3 4" key="1">
    <citation type="submission" date="2016-02" db="EMBL/GenBank/DDBJ databases">
        <title>Genome analysis of coral dinoflagellate symbionts highlights evolutionary adaptations to a symbiotic lifestyle.</title>
        <authorList>
            <person name="Aranda M."/>
            <person name="Li Y."/>
            <person name="Liew Y.J."/>
            <person name="Baumgarten S."/>
            <person name="Simakov O."/>
            <person name="Wilson M."/>
            <person name="Piel J."/>
            <person name="Ashoor H."/>
            <person name="Bougouffa S."/>
            <person name="Bajic V.B."/>
            <person name="Ryu T."/>
            <person name="Ravasi T."/>
            <person name="Bayer T."/>
            <person name="Micklem G."/>
            <person name="Kim H."/>
            <person name="Bhak J."/>
            <person name="Lajeunesse T.C."/>
            <person name="Voolstra C.R."/>
        </authorList>
    </citation>
    <scope>NUCLEOTIDE SEQUENCE [LARGE SCALE GENOMIC DNA]</scope>
    <source>
        <strain evidence="3 4">CCMP2467</strain>
    </source>
</reference>
<feature type="transmembrane region" description="Helical" evidence="2">
    <location>
        <begin position="578"/>
        <end position="599"/>
    </location>
</feature>
<dbReference type="Proteomes" id="UP000186817">
    <property type="component" value="Unassembled WGS sequence"/>
</dbReference>
<keyword evidence="2" id="KW-0812">Transmembrane</keyword>
<evidence type="ECO:0000256" key="1">
    <source>
        <dbReference type="SAM" id="MobiDB-lite"/>
    </source>
</evidence>
<feature type="transmembrane region" description="Helical" evidence="2">
    <location>
        <begin position="479"/>
        <end position="500"/>
    </location>
</feature>
<name>A0A1Q9E2J9_SYMMI</name>
<evidence type="ECO:0000313" key="4">
    <source>
        <dbReference type="Proteomes" id="UP000186817"/>
    </source>
</evidence>
<organism evidence="3 4">
    <name type="scientific">Symbiodinium microadriaticum</name>
    <name type="common">Dinoflagellate</name>
    <name type="synonym">Zooxanthella microadriatica</name>
    <dbReference type="NCBI Taxonomy" id="2951"/>
    <lineage>
        <taxon>Eukaryota</taxon>
        <taxon>Sar</taxon>
        <taxon>Alveolata</taxon>
        <taxon>Dinophyceae</taxon>
        <taxon>Suessiales</taxon>
        <taxon>Symbiodiniaceae</taxon>
        <taxon>Symbiodinium</taxon>
    </lineage>
</organism>